<dbReference type="PANTHER" id="PTHR30273">
    <property type="entry name" value="PERIPLASMIC SIGNAL SENSOR AND SIGMA FACTOR ACTIVATOR FECR-RELATED"/>
    <property type="match status" value="1"/>
</dbReference>
<protein>
    <submittedName>
        <fullName evidence="4">FecR family protein</fullName>
    </submittedName>
</protein>
<proteinExistence type="predicted"/>
<reference evidence="4 5" key="1">
    <citation type="submission" date="2024-01" db="EMBL/GenBank/DDBJ databases">
        <title>Novel species of the genus Luteimonas isolated from rivers.</title>
        <authorList>
            <person name="Lu H."/>
        </authorList>
    </citation>
    <scope>NUCLEOTIDE SEQUENCE [LARGE SCALE GENOMIC DNA]</scope>
    <source>
        <strain evidence="4 5">SMYT11W</strain>
    </source>
</reference>
<feature type="domain" description="FecR N-terminal" evidence="3">
    <location>
        <begin position="14"/>
        <end position="55"/>
    </location>
</feature>
<evidence type="ECO:0000256" key="1">
    <source>
        <dbReference type="SAM" id="Phobius"/>
    </source>
</evidence>
<evidence type="ECO:0000259" key="2">
    <source>
        <dbReference type="Pfam" id="PF04773"/>
    </source>
</evidence>
<dbReference type="Proteomes" id="UP001358324">
    <property type="component" value="Unassembled WGS sequence"/>
</dbReference>
<evidence type="ECO:0000313" key="4">
    <source>
        <dbReference type="EMBL" id="MEF3081573.1"/>
    </source>
</evidence>
<dbReference type="PANTHER" id="PTHR30273:SF2">
    <property type="entry name" value="PROTEIN FECR"/>
    <property type="match status" value="1"/>
</dbReference>
<dbReference type="InterPro" id="IPR006860">
    <property type="entry name" value="FecR"/>
</dbReference>
<accession>A0ABU7WCH9</accession>
<sequence>MTDTTAERRRVVVREASEWLVRLQDDDLLDTELMAFGHWIAASPEHAAAFEEVGALWDAAGGLDSGNLLQARERHAGPAPVPAASAGRRRSRRPRVLRWAVGLAASLAVVAGAVHLLQPQDAAVLHYATGIGERRHIALDDGSTLDLDAGTEVVVRYADDRRSVELQRGTAFFDVAHAPQRPFFVDAGAVQTRVLGTRFAVGHRADGDIAVTVLQGRVRVSESSGTDPGTGFEATAGQRVDFRVAQGLEPPRGINAELSTAWRGGTVVYQGERLANVIADLNRYSRVPVQLQDPAFGDMKVTGRWELGGVDRWLDGLARSVGFRVVRGADVVLLSRDADANNGSHRSPDTSGSGVD</sequence>
<dbReference type="InterPro" id="IPR032623">
    <property type="entry name" value="FecR_N"/>
</dbReference>
<gene>
    <name evidence="4" type="ORF">V3391_05025</name>
</gene>
<dbReference type="RefSeq" id="WP_332077305.1">
    <property type="nucleotide sequence ID" value="NZ_JAZHBM010000001.1"/>
</dbReference>
<dbReference type="PIRSF" id="PIRSF018266">
    <property type="entry name" value="FecR"/>
    <property type="match status" value="1"/>
</dbReference>
<organism evidence="4 5">
    <name type="scientific">Luteimonas flava</name>
    <dbReference type="NCBI Taxonomy" id="3115822"/>
    <lineage>
        <taxon>Bacteria</taxon>
        <taxon>Pseudomonadati</taxon>
        <taxon>Pseudomonadota</taxon>
        <taxon>Gammaproteobacteria</taxon>
        <taxon>Lysobacterales</taxon>
        <taxon>Lysobacteraceae</taxon>
        <taxon>Luteimonas</taxon>
    </lineage>
</organism>
<dbReference type="Pfam" id="PF16220">
    <property type="entry name" value="DUF4880"/>
    <property type="match status" value="1"/>
</dbReference>
<dbReference type="Pfam" id="PF04773">
    <property type="entry name" value="FecR"/>
    <property type="match status" value="1"/>
</dbReference>
<dbReference type="Gene3D" id="2.60.120.1440">
    <property type="match status" value="1"/>
</dbReference>
<keyword evidence="1" id="KW-0472">Membrane</keyword>
<keyword evidence="1" id="KW-0812">Transmembrane</keyword>
<evidence type="ECO:0000259" key="3">
    <source>
        <dbReference type="Pfam" id="PF16220"/>
    </source>
</evidence>
<evidence type="ECO:0000313" key="5">
    <source>
        <dbReference type="Proteomes" id="UP001358324"/>
    </source>
</evidence>
<dbReference type="InterPro" id="IPR012373">
    <property type="entry name" value="Ferrdict_sens_TM"/>
</dbReference>
<feature type="transmembrane region" description="Helical" evidence="1">
    <location>
        <begin position="96"/>
        <end position="117"/>
    </location>
</feature>
<keyword evidence="1" id="KW-1133">Transmembrane helix</keyword>
<name>A0ABU7WCH9_9GAMM</name>
<feature type="domain" description="FecR protein" evidence="2">
    <location>
        <begin position="127"/>
        <end position="219"/>
    </location>
</feature>
<keyword evidence="5" id="KW-1185">Reference proteome</keyword>
<comment type="caution">
    <text evidence="4">The sequence shown here is derived from an EMBL/GenBank/DDBJ whole genome shotgun (WGS) entry which is preliminary data.</text>
</comment>
<dbReference type="EMBL" id="JAZHBM010000001">
    <property type="protein sequence ID" value="MEF3081573.1"/>
    <property type="molecule type" value="Genomic_DNA"/>
</dbReference>